<reference evidence="1" key="2">
    <citation type="journal article" date="2021" name="Mar. Drugs">
        <title>Genome Reduction and Secondary Metabolism of the Marine Sponge-Associated Cyanobacterium Leptothoe.</title>
        <authorList>
            <person name="Konstantinou D."/>
            <person name="Popin R.V."/>
            <person name="Fewer D.P."/>
            <person name="Sivonen K."/>
            <person name="Gkelis S."/>
        </authorList>
    </citation>
    <scope>NUCLEOTIDE SEQUENCE</scope>
    <source>
        <strain evidence="1">TAU-MAC 1115</strain>
    </source>
</reference>
<accession>A0A947GG29</accession>
<comment type="caution">
    <text evidence="1">The sequence shown here is derived from an EMBL/GenBank/DDBJ whole genome shotgun (WGS) entry which is preliminary data.</text>
</comment>
<evidence type="ECO:0000313" key="1">
    <source>
        <dbReference type="EMBL" id="MBT9314665.1"/>
    </source>
</evidence>
<feature type="non-terminal residue" evidence="1">
    <location>
        <position position="1"/>
    </location>
</feature>
<dbReference type="EMBL" id="JADOES010000005">
    <property type="protein sequence ID" value="MBT9314665.1"/>
    <property type="molecule type" value="Genomic_DNA"/>
</dbReference>
<evidence type="ECO:0008006" key="3">
    <source>
        <dbReference type="Google" id="ProtNLM"/>
    </source>
</evidence>
<sequence length="234" mass="26876">FLRNWAILVNLYVLLSHLRRVQDLSEMHLVRLGIVHAQQVLLVADGADWIWNRFPNLLEKLAVPSEQVIELIDFYHASEYLYAFAEAAFSSKKAAKAWAKRACSQLKRGHIQTLISQMQTRAPQATSKKRRVLAHKKLTYFTKQVQRFDYQHAQRLNLPIGSGAIESLIRQVVNLRIKGTGKFWLKHHAELILLCRCQWAAGSWNSFCDEILLAKLAPKNVLNSQSYPYNQAVA</sequence>
<reference evidence="1" key="1">
    <citation type="submission" date="2020-11" db="EMBL/GenBank/DDBJ databases">
        <authorList>
            <person name="Konstantinou D."/>
            <person name="Gkelis S."/>
            <person name="Popin R."/>
            <person name="Fewer D."/>
            <person name="Sivonen K."/>
        </authorList>
    </citation>
    <scope>NUCLEOTIDE SEQUENCE</scope>
    <source>
        <strain evidence="1">TAU-MAC 1115</strain>
    </source>
</reference>
<name>A0A947GG29_9CYAN</name>
<organism evidence="1 2">
    <name type="scientific">Leptothoe spongobia TAU-MAC 1115</name>
    <dbReference type="NCBI Taxonomy" id="1967444"/>
    <lineage>
        <taxon>Bacteria</taxon>
        <taxon>Bacillati</taxon>
        <taxon>Cyanobacteriota</taxon>
        <taxon>Cyanophyceae</taxon>
        <taxon>Nodosilineales</taxon>
        <taxon>Cymatolegaceae</taxon>
        <taxon>Leptothoe</taxon>
        <taxon>Leptothoe spongobia</taxon>
    </lineage>
</organism>
<protein>
    <recommendedName>
        <fullName evidence="3">ISKra4 family transposase</fullName>
    </recommendedName>
</protein>
<dbReference type="Proteomes" id="UP000717364">
    <property type="component" value="Unassembled WGS sequence"/>
</dbReference>
<proteinExistence type="predicted"/>
<evidence type="ECO:0000313" key="2">
    <source>
        <dbReference type="Proteomes" id="UP000717364"/>
    </source>
</evidence>
<keyword evidence="2" id="KW-1185">Reference proteome</keyword>
<gene>
    <name evidence="1" type="ORF">IXB50_04435</name>
</gene>
<dbReference type="AlphaFoldDB" id="A0A947GG29"/>